<dbReference type="PANTHER" id="PTHR38332">
    <property type="entry name" value="PROTEIN CBG11604"/>
    <property type="match status" value="1"/>
</dbReference>
<dbReference type="GO" id="GO:0032222">
    <property type="term" value="P:regulation of synaptic transmission, cholinergic"/>
    <property type="evidence" value="ECO:0007669"/>
    <property type="project" value="InterPro"/>
</dbReference>
<dbReference type="AlphaFoldDB" id="A0A1S3IH92"/>
<dbReference type="Proteomes" id="UP000085678">
    <property type="component" value="Unplaced"/>
</dbReference>
<evidence type="ECO:0000256" key="3">
    <source>
        <dbReference type="SAM" id="Phobius"/>
    </source>
</evidence>
<organism evidence="5 6">
    <name type="scientific">Lingula anatina</name>
    <name type="common">Brachiopod</name>
    <name type="synonym">Lingula unguis</name>
    <dbReference type="NCBI Taxonomy" id="7574"/>
    <lineage>
        <taxon>Eukaryota</taxon>
        <taxon>Metazoa</taxon>
        <taxon>Spiralia</taxon>
        <taxon>Lophotrochozoa</taxon>
        <taxon>Brachiopoda</taxon>
        <taxon>Linguliformea</taxon>
        <taxon>Lingulata</taxon>
        <taxon>Lingulida</taxon>
        <taxon>Linguloidea</taxon>
        <taxon>Lingulidae</taxon>
        <taxon>Lingula</taxon>
    </lineage>
</organism>
<keyword evidence="1 4" id="KW-0732">Signal</keyword>
<name>A0A1S3IH92_LINAN</name>
<sequence length="152" mass="16628">MAPERDSNMKWILCVTAALVLVAGKGDAIDCFSCVSANGSDIGCHDPFNPALSRVEKACRQGMENRYGLFPASYCIKIKGEGAVSKKQIYVRTCAIDTMENQCGEFQFEGVLYKGCITTCKTDSCNTAPRTTPFWSSLLVTVIVVLVLLRVR</sequence>
<feature type="transmembrane region" description="Helical" evidence="3">
    <location>
        <begin position="134"/>
        <end position="151"/>
    </location>
</feature>
<keyword evidence="2" id="KW-0325">Glycoprotein</keyword>
<dbReference type="PANTHER" id="PTHR38332:SF2">
    <property type="entry name" value="PROTEIN QUIVER"/>
    <property type="match status" value="1"/>
</dbReference>
<dbReference type="InterPro" id="IPR031424">
    <property type="entry name" value="QVR-like"/>
</dbReference>
<evidence type="ECO:0000313" key="6">
    <source>
        <dbReference type="RefSeq" id="XP_013397241.1"/>
    </source>
</evidence>
<dbReference type="RefSeq" id="XP_013397241.1">
    <property type="nucleotide sequence ID" value="XM_013541787.1"/>
</dbReference>
<dbReference type="GO" id="GO:0030431">
    <property type="term" value="P:sleep"/>
    <property type="evidence" value="ECO:0007669"/>
    <property type="project" value="InterPro"/>
</dbReference>
<keyword evidence="3" id="KW-0812">Transmembrane</keyword>
<evidence type="ECO:0000256" key="1">
    <source>
        <dbReference type="ARBA" id="ARBA00022729"/>
    </source>
</evidence>
<feature type="signal peptide" evidence="4">
    <location>
        <begin position="1"/>
        <end position="28"/>
    </location>
</feature>
<keyword evidence="3" id="KW-0472">Membrane</keyword>
<evidence type="ECO:0000256" key="4">
    <source>
        <dbReference type="SAM" id="SignalP"/>
    </source>
</evidence>
<dbReference type="KEGG" id="lak:106164033"/>
<reference evidence="6" key="1">
    <citation type="submission" date="2025-08" db="UniProtKB">
        <authorList>
            <consortium name="RefSeq"/>
        </authorList>
    </citation>
    <scope>IDENTIFICATION</scope>
    <source>
        <tissue evidence="6">Gonads</tissue>
    </source>
</reference>
<gene>
    <name evidence="6" type="primary">LOC106164033</name>
</gene>
<dbReference type="OrthoDB" id="75169at2759"/>
<protein>
    <submittedName>
        <fullName evidence="6">Uncharacterized protein LOC106164033</fullName>
    </submittedName>
</protein>
<evidence type="ECO:0000256" key="2">
    <source>
        <dbReference type="ARBA" id="ARBA00023180"/>
    </source>
</evidence>
<evidence type="ECO:0000313" key="5">
    <source>
        <dbReference type="Proteomes" id="UP000085678"/>
    </source>
</evidence>
<dbReference type="Pfam" id="PF17064">
    <property type="entry name" value="QVR"/>
    <property type="match status" value="1"/>
</dbReference>
<keyword evidence="5" id="KW-1185">Reference proteome</keyword>
<proteinExistence type="predicted"/>
<keyword evidence="3" id="KW-1133">Transmembrane helix</keyword>
<accession>A0A1S3IH92</accession>
<dbReference type="InParanoid" id="A0A1S3IH92"/>
<feature type="chain" id="PRO_5010193438" evidence="4">
    <location>
        <begin position="29"/>
        <end position="152"/>
    </location>
</feature>
<dbReference type="GeneID" id="106164033"/>